<name>A0ABZ2N3U4_9BACI</name>
<evidence type="ECO:0000256" key="1">
    <source>
        <dbReference type="ARBA" id="ARBA00093462"/>
    </source>
</evidence>
<organism evidence="5 6">
    <name type="scientific">Bacillus kandeliae</name>
    <dbReference type="NCBI Taxonomy" id="3129297"/>
    <lineage>
        <taxon>Bacteria</taxon>
        <taxon>Bacillati</taxon>
        <taxon>Bacillota</taxon>
        <taxon>Bacilli</taxon>
        <taxon>Bacillales</taxon>
        <taxon>Bacillaceae</taxon>
        <taxon>Bacillus</taxon>
    </lineage>
</organism>
<evidence type="ECO:0000313" key="5">
    <source>
        <dbReference type="EMBL" id="WXB92268.1"/>
    </source>
</evidence>
<keyword evidence="6" id="KW-1185">Reference proteome</keyword>
<protein>
    <submittedName>
        <fullName evidence="5">Replication initiation and membrane attachment family protein</fullName>
    </submittedName>
</protein>
<evidence type="ECO:0000256" key="2">
    <source>
        <dbReference type="SAM" id="MobiDB-lite"/>
    </source>
</evidence>
<proteinExistence type="inferred from homology"/>
<dbReference type="Proteomes" id="UP001387364">
    <property type="component" value="Chromosome"/>
</dbReference>
<feature type="domain" description="DnaB/C C-terminal" evidence="3">
    <location>
        <begin position="324"/>
        <end position="389"/>
    </location>
</feature>
<evidence type="ECO:0000259" key="3">
    <source>
        <dbReference type="Pfam" id="PF07261"/>
    </source>
</evidence>
<feature type="compositionally biased region" description="Basic and acidic residues" evidence="2">
    <location>
        <begin position="415"/>
        <end position="433"/>
    </location>
</feature>
<dbReference type="Pfam" id="PF25888">
    <property type="entry name" value="WHD_DnaB"/>
    <property type="match status" value="1"/>
</dbReference>
<accession>A0ABZ2N3U4</accession>
<feature type="region of interest" description="Disordered" evidence="2">
    <location>
        <begin position="403"/>
        <end position="446"/>
    </location>
</feature>
<evidence type="ECO:0000313" key="6">
    <source>
        <dbReference type="Proteomes" id="UP001387364"/>
    </source>
</evidence>
<gene>
    <name evidence="5" type="ORF">WDJ61_13520</name>
</gene>
<dbReference type="Pfam" id="PF07261">
    <property type="entry name" value="DnaB_2"/>
    <property type="match status" value="1"/>
</dbReference>
<evidence type="ECO:0000259" key="4">
    <source>
        <dbReference type="Pfam" id="PF25888"/>
    </source>
</evidence>
<dbReference type="InterPro" id="IPR034829">
    <property type="entry name" value="DnaD-like_sf"/>
</dbReference>
<dbReference type="InterPro" id="IPR058660">
    <property type="entry name" value="WHD_DnaB"/>
</dbReference>
<reference evidence="5 6" key="1">
    <citation type="submission" date="2024-02" db="EMBL/GenBank/DDBJ databases">
        <title>Seven novel Bacillus-like species.</title>
        <authorList>
            <person name="Liu G."/>
        </authorList>
    </citation>
    <scope>NUCLEOTIDE SEQUENCE [LARGE SCALE GENOMIC DNA]</scope>
    <source>
        <strain evidence="5 6">FJAT-52991</strain>
    </source>
</reference>
<feature type="domain" description="Replicative helicase loading/DNA remodeling protein DnaB N-terminal winged helix" evidence="4">
    <location>
        <begin position="8"/>
        <end position="247"/>
    </location>
</feature>
<dbReference type="RefSeq" id="WP_338750588.1">
    <property type="nucleotide sequence ID" value="NZ_CP147404.1"/>
</dbReference>
<dbReference type="Gene3D" id="1.10.10.630">
    <property type="entry name" value="DnaD domain-like"/>
    <property type="match status" value="1"/>
</dbReference>
<dbReference type="EMBL" id="CP147404">
    <property type="protein sequence ID" value="WXB92268.1"/>
    <property type="molecule type" value="Genomic_DNA"/>
</dbReference>
<dbReference type="InterPro" id="IPR006343">
    <property type="entry name" value="DnaB/C_C"/>
</dbReference>
<sequence>MTPHWNEIQPVDEYKACLSGVLHETDRKILTFLYQPLIGAKCFSLYMTLWAEVEENRLIARVSNHYYLMNFMDMNIQDIYKERLKLEALGLLKTYAKKRGDIREFIYELQPPLTPEQFFHDGMLNVFLYRKIGRSHFQRLKEFFVDQLISKKEYHDVTRDFQEVFSAGQPTINEEAIEASEASRNQQFLSKAESKGISLSKNTFDFSFLESALKGAMLSKVVLTPSVKETIVKLSVLYGIEPLEMKSLILSSMDEKDEVDIEVLRKSARDWYQLEKNSQLPELIHLVQPVSLRTVENEPVTQEEQLVQYLETTSPRQILIDISGSLPSKADLKVIEGVMFQHKLPAGVVNVLIQYVLLKTDMKMTKSYVEKIASHWARKKVKTVKDAMELAKSEHRQYLDWAQNKKQPRKQAAIRTEKLPEWFHETEETKKPLTNESTNVEAKRRELEEKIKNSRLKRQVKQDEEN</sequence>
<comment type="similarity">
    <text evidence="1">Belongs to the DnaB/DnaD family.</text>
</comment>